<dbReference type="Proteomes" id="UP000789342">
    <property type="component" value="Unassembled WGS sequence"/>
</dbReference>
<comment type="caution">
    <text evidence="1">The sequence shown here is derived from an EMBL/GenBank/DDBJ whole genome shotgun (WGS) entry which is preliminary data.</text>
</comment>
<keyword evidence="2" id="KW-1185">Reference proteome</keyword>
<reference evidence="1" key="1">
    <citation type="submission" date="2021-06" db="EMBL/GenBank/DDBJ databases">
        <authorList>
            <person name="Kallberg Y."/>
            <person name="Tangrot J."/>
            <person name="Rosling A."/>
        </authorList>
    </citation>
    <scope>NUCLEOTIDE SEQUENCE</scope>
    <source>
        <strain evidence="1">CL551</strain>
    </source>
</reference>
<dbReference type="AlphaFoldDB" id="A0A9N9F0N4"/>
<name>A0A9N9F0N4_9GLOM</name>
<organism evidence="1 2">
    <name type="scientific">Acaulospora morrowiae</name>
    <dbReference type="NCBI Taxonomy" id="94023"/>
    <lineage>
        <taxon>Eukaryota</taxon>
        <taxon>Fungi</taxon>
        <taxon>Fungi incertae sedis</taxon>
        <taxon>Mucoromycota</taxon>
        <taxon>Glomeromycotina</taxon>
        <taxon>Glomeromycetes</taxon>
        <taxon>Diversisporales</taxon>
        <taxon>Acaulosporaceae</taxon>
        <taxon>Acaulospora</taxon>
    </lineage>
</organism>
<evidence type="ECO:0000313" key="1">
    <source>
        <dbReference type="EMBL" id="CAG8502291.1"/>
    </source>
</evidence>
<accession>A0A9N9F0N4</accession>
<proteinExistence type="predicted"/>
<dbReference type="EMBL" id="CAJVPV010001595">
    <property type="protein sequence ID" value="CAG8502291.1"/>
    <property type="molecule type" value="Genomic_DNA"/>
</dbReference>
<sequence length="132" mass="14855">MGSLLGVPSGITCLFATCNYSWINVLSNDDHRKTQHDYKDTNTCEGVKNRKSCVFPGKAAALLGLLASLKQMLFFHRTRLLKVNPRRTLCKGAVARRPQTRVERVSHIQHDNEKGSGRGLGIWKLFVSWNDT</sequence>
<gene>
    <name evidence="1" type="ORF">AMORRO_LOCUS3312</name>
</gene>
<evidence type="ECO:0000313" key="2">
    <source>
        <dbReference type="Proteomes" id="UP000789342"/>
    </source>
</evidence>
<protein>
    <submittedName>
        <fullName evidence="1">8007_t:CDS:1</fullName>
    </submittedName>
</protein>